<evidence type="ECO:0000259" key="1">
    <source>
        <dbReference type="PROSITE" id="PS51038"/>
    </source>
</evidence>
<name>A0AAN7RHQ6_TRANT</name>
<dbReference type="Proteomes" id="UP001346149">
    <property type="component" value="Unassembled WGS sequence"/>
</dbReference>
<dbReference type="PANTHER" id="PTHR46364">
    <property type="entry name" value="OS08G0421900 PROTEIN"/>
    <property type="match status" value="1"/>
</dbReference>
<proteinExistence type="predicted"/>
<sequence>MAKTRHSPVPKPKLGKRDLYSYTIRGTNKIVKAGDCVLMRPSDTGKPPYVARVEKIESDIGNNVKVSVWWYYRPEESIGGRHQFHGDIRSFSFLTTTTFRAHTPSKESVSFTPSRTTPSLRMYCKCDDLMVQCEGCKDWY</sequence>
<dbReference type="AlphaFoldDB" id="A0AAN7RHQ6"/>
<comment type="caution">
    <text evidence="2">The sequence shown here is derived from an EMBL/GenBank/DDBJ whole genome shotgun (WGS) entry which is preliminary data.</text>
</comment>
<gene>
    <name evidence="2" type="ORF">SAY86_029819</name>
</gene>
<dbReference type="InterPro" id="IPR043151">
    <property type="entry name" value="BAH_sf"/>
</dbReference>
<dbReference type="Gene3D" id="2.30.30.490">
    <property type="match status" value="1"/>
</dbReference>
<accession>A0AAN7RHQ6</accession>
<protein>
    <recommendedName>
        <fullName evidence="1">BAH domain-containing protein</fullName>
    </recommendedName>
</protein>
<dbReference type="GO" id="GO:0003682">
    <property type="term" value="F:chromatin binding"/>
    <property type="evidence" value="ECO:0007669"/>
    <property type="project" value="InterPro"/>
</dbReference>
<organism evidence="2 3">
    <name type="scientific">Trapa natans</name>
    <name type="common">Water chestnut</name>
    <dbReference type="NCBI Taxonomy" id="22666"/>
    <lineage>
        <taxon>Eukaryota</taxon>
        <taxon>Viridiplantae</taxon>
        <taxon>Streptophyta</taxon>
        <taxon>Embryophyta</taxon>
        <taxon>Tracheophyta</taxon>
        <taxon>Spermatophyta</taxon>
        <taxon>Magnoliopsida</taxon>
        <taxon>eudicotyledons</taxon>
        <taxon>Gunneridae</taxon>
        <taxon>Pentapetalae</taxon>
        <taxon>rosids</taxon>
        <taxon>malvids</taxon>
        <taxon>Myrtales</taxon>
        <taxon>Lythraceae</taxon>
        <taxon>Trapa</taxon>
    </lineage>
</organism>
<reference evidence="2 3" key="1">
    <citation type="journal article" date="2023" name="Hortic Res">
        <title>Pangenome of water caltrop reveals structural variations and asymmetric subgenome divergence after allopolyploidization.</title>
        <authorList>
            <person name="Zhang X."/>
            <person name="Chen Y."/>
            <person name="Wang L."/>
            <person name="Yuan Y."/>
            <person name="Fang M."/>
            <person name="Shi L."/>
            <person name="Lu R."/>
            <person name="Comes H.P."/>
            <person name="Ma Y."/>
            <person name="Chen Y."/>
            <person name="Huang G."/>
            <person name="Zhou Y."/>
            <person name="Zheng Z."/>
            <person name="Qiu Y."/>
        </authorList>
    </citation>
    <scope>NUCLEOTIDE SEQUENCE [LARGE SCALE GENOMIC DNA]</scope>
    <source>
        <strain evidence="2">F231</strain>
    </source>
</reference>
<keyword evidence="3" id="KW-1185">Reference proteome</keyword>
<dbReference type="PROSITE" id="PS51038">
    <property type="entry name" value="BAH"/>
    <property type="match status" value="1"/>
</dbReference>
<evidence type="ECO:0000313" key="2">
    <source>
        <dbReference type="EMBL" id="KAK4797493.1"/>
    </source>
</evidence>
<evidence type="ECO:0000313" key="3">
    <source>
        <dbReference type="Proteomes" id="UP001346149"/>
    </source>
</evidence>
<dbReference type="InterPro" id="IPR001025">
    <property type="entry name" value="BAH_dom"/>
</dbReference>
<dbReference type="Pfam" id="PF01426">
    <property type="entry name" value="BAH"/>
    <property type="match status" value="1"/>
</dbReference>
<dbReference type="EMBL" id="JAXQNO010000005">
    <property type="protein sequence ID" value="KAK4797493.1"/>
    <property type="molecule type" value="Genomic_DNA"/>
</dbReference>
<feature type="domain" description="BAH" evidence="1">
    <location>
        <begin position="29"/>
        <end position="140"/>
    </location>
</feature>